<evidence type="ECO:0000256" key="1">
    <source>
        <dbReference type="SAM" id="Phobius"/>
    </source>
</evidence>
<evidence type="ECO:0000313" key="2">
    <source>
        <dbReference type="EMBL" id="XBG62082.1"/>
    </source>
</evidence>
<keyword evidence="1" id="KW-0812">Transmembrane</keyword>
<protein>
    <submittedName>
        <fullName evidence="2">Uncharacterized protein</fullName>
    </submittedName>
</protein>
<sequence>MSKNLKIFCIKNLLNLVALCLFLTGNIYSNTYLIIIGGCGMIVFSFILYHQFLNPLIAIVLGIFLMFILSPWYLSVFWAVSIYLIFQIVTLLHSLFTKKDFFKTTFNAN</sequence>
<keyword evidence="1" id="KW-0472">Membrane</keyword>
<gene>
    <name evidence="2" type="ORF">ABGB03_04070</name>
</gene>
<keyword evidence="1" id="KW-1133">Transmembrane helix</keyword>
<accession>A0AAU7BV88</accession>
<proteinExistence type="predicted"/>
<dbReference type="AlphaFoldDB" id="A0AAU7BV88"/>
<feature type="transmembrane region" description="Helical" evidence="1">
    <location>
        <begin position="56"/>
        <end position="74"/>
    </location>
</feature>
<dbReference type="RefSeq" id="WP_347925054.1">
    <property type="nucleotide sequence ID" value="NZ_CP157199.1"/>
</dbReference>
<feature type="transmembrane region" description="Helical" evidence="1">
    <location>
        <begin position="80"/>
        <end position="96"/>
    </location>
</feature>
<name>A0AAU7BV88_9FLAO</name>
<feature type="transmembrane region" description="Helical" evidence="1">
    <location>
        <begin position="7"/>
        <end position="25"/>
    </location>
</feature>
<reference evidence="2" key="1">
    <citation type="submission" date="2024-05" db="EMBL/GenBank/DDBJ databases">
        <title>Pontimicrobium maritimus sp. nov., isolated form sea water.</title>
        <authorList>
            <person name="Muhammad N."/>
            <person name="Vuong T.Q."/>
            <person name="Han H.L."/>
            <person name="Kim S.-G."/>
        </authorList>
    </citation>
    <scope>NUCLEOTIDE SEQUENCE</scope>
    <source>
        <strain evidence="2">SW4</strain>
    </source>
</reference>
<organism evidence="2">
    <name type="scientific">Pontimicrobium sp. SW4</name>
    <dbReference type="NCBI Taxonomy" id="3153519"/>
    <lineage>
        <taxon>Bacteria</taxon>
        <taxon>Pseudomonadati</taxon>
        <taxon>Bacteroidota</taxon>
        <taxon>Flavobacteriia</taxon>
        <taxon>Flavobacteriales</taxon>
        <taxon>Flavobacteriaceae</taxon>
        <taxon>Pontimicrobium</taxon>
    </lineage>
</organism>
<dbReference type="EMBL" id="CP157199">
    <property type="protein sequence ID" value="XBG62082.1"/>
    <property type="molecule type" value="Genomic_DNA"/>
</dbReference>